<evidence type="ECO:0000313" key="4">
    <source>
        <dbReference type="Proteomes" id="UP000226525"/>
    </source>
</evidence>
<dbReference type="InterPro" id="IPR006222">
    <property type="entry name" value="GCVT_N"/>
</dbReference>
<proteinExistence type="predicted"/>
<dbReference type="InterPro" id="IPR027266">
    <property type="entry name" value="TrmE/GcvT-like"/>
</dbReference>
<evidence type="ECO:0000259" key="2">
    <source>
        <dbReference type="Pfam" id="PF01571"/>
    </source>
</evidence>
<dbReference type="Gene3D" id="3.30.1360.120">
    <property type="entry name" value="Probable tRNA modification gtpase trme, domain 1"/>
    <property type="match status" value="1"/>
</dbReference>
<gene>
    <name evidence="3" type="ORF">CMN54_06695</name>
</gene>
<comment type="caution">
    <text evidence="3">The sequence shown here is derived from an EMBL/GenBank/DDBJ whole genome shotgun (WGS) entry which is preliminary data.</text>
</comment>
<organism evidence="3 4">
    <name type="scientific">SAR324 cluster bacterium</name>
    <dbReference type="NCBI Taxonomy" id="2024889"/>
    <lineage>
        <taxon>Bacteria</taxon>
        <taxon>Deltaproteobacteria</taxon>
        <taxon>SAR324 cluster</taxon>
    </lineage>
</organism>
<accession>A0A2D6YIT5</accession>
<feature type="domain" description="GCVT N-terminal" evidence="2">
    <location>
        <begin position="10"/>
        <end position="256"/>
    </location>
</feature>
<dbReference type="PANTHER" id="PTHR43757:SF2">
    <property type="entry name" value="AMINOMETHYLTRANSFERASE, MITOCHONDRIAL"/>
    <property type="match status" value="1"/>
</dbReference>
<dbReference type="Pfam" id="PF01571">
    <property type="entry name" value="GCV_T"/>
    <property type="match status" value="1"/>
</dbReference>
<protein>
    <recommendedName>
        <fullName evidence="2">GCVT N-terminal domain-containing protein</fullName>
    </recommendedName>
</protein>
<dbReference type="InterPro" id="IPR028896">
    <property type="entry name" value="GcvT/YgfZ/DmdA"/>
</dbReference>
<dbReference type="PIRSF" id="PIRSF006487">
    <property type="entry name" value="GcvT"/>
    <property type="match status" value="1"/>
</dbReference>
<dbReference type="EMBL" id="NZEX01000077">
    <property type="protein sequence ID" value="MAH63118.1"/>
    <property type="molecule type" value="Genomic_DNA"/>
</dbReference>
<dbReference type="PANTHER" id="PTHR43757">
    <property type="entry name" value="AMINOMETHYLTRANSFERASE"/>
    <property type="match status" value="1"/>
</dbReference>
<dbReference type="SUPFAM" id="SSF103025">
    <property type="entry name" value="Folate-binding domain"/>
    <property type="match status" value="1"/>
</dbReference>
<reference evidence="4" key="1">
    <citation type="submission" date="2017-09" db="EMBL/GenBank/DDBJ databases">
        <title>The Reconstruction of 2,631 Draft Metagenome-Assembled Genomes from the Global Oceans.</title>
        <authorList>
            <person name="Tully B.J."/>
            <person name="Graham E.D."/>
            <person name="Heidelberg J.F."/>
        </authorList>
    </citation>
    <scope>NUCLEOTIDE SEQUENCE [LARGE SCALE GENOMIC DNA]</scope>
</reference>
<sequence>MNPVEALNGLHEKEGAQFGFFDRLAVVDRYSNGIEQELRYLQKSSGLFDRKAWLLLELNGADAKNFLQGMVSADLEKFDINQIQPAIICQSKGKIQHILEIWRTSQHGWVISNYPGEGFQVANLLNKFHIRENFEFQLLTPTMLRLDLRGPKSSTALEIIGLSEPSATSEFFFNGKKLLCTRHQHHGAEHYSLLIPGNEVENVATKLLDQEECSWVGWDAWNEMNLIERIPVFGRDFTNDNFAQEAALKDHISFSKGCYIGQEPNARLFFRGRPQKQLICLSIPASLTTFDSSHLFSGSELVGEITAISASRFVEGRLGMAMVKTKFLDTKDKKLSIIPDDPEPTIEWSKLPTHIMR</sequence>
<dbReference type="AlphaFoldDB" id="A0A2D6YIT5"/>
<dbReference type="InterPro" id="IPR017703">
    <property type="entry name" value="YgfZ/GCV_T_CS"/>
</dbReference>
<dbReference type="NCBIfam" id="TIGR03317">
    <property type="entry name" value="ygfZ_signature"/>
    <property type="match status" value="1"/>
</dbReference>
<evidence type="ECO:0000313" key="3">
    <source>
        <dbReference type="EMBL" id="MAH63118.1"/>
    </source>
</evidence>
<name>A0A2D6YIT5_9DELT</name>
<dbReference type="Proteomes" id="UP000226525">
    <property type="component" value="Unassembled WGS sequence"/>
</dbReference>
<evidence type="ECO:0000256" key="1">
    <source>
        <dbReference type="ARBA" id="ARBA00022946"/>
    </source>
</evidence>
<keyword evidence="1" id="KW-0809">Transit peptide</keyword>